<reference evidence="8 9" key="2">
    <citation type="submission" date="2018-11" db="EMBL/GenBank/DDBJ databases">
        <authorList>
            <consortium name="Pathogen Informatics"/>
        </authorList>
    </citation>
    <scope>NUCLEOTIDE SEQUENCE [LARGE SCALE GENOMIC DNA]</scope>
</reference>
<proteinExistence type="predicted"/>
<dbReference type="OrthoDB" id="10255964at2759"/>
<accession>A0A0M3JN94</accession>
<dbReference type="EMBL" id="UYRR01025428">
    <property type="protein sequence ID" value="VDK35019.1"/>
    <property type="molecule type" value="Genomic_DNA"/>
</dbReference>
<evidence type="ECO:0000256" key="5">
    <source>
        <dbReference type="PROSITE-ProRule" id="PRU00192"/>
    </source>
</evidence>
<dbReference type="GO" id="GO:0016191">
    <property type="term" value="P:synaptic vesicle uncoating"/>
    <property type="evidence" value="ECO:0007669"/>
    <property type="project" value="TreeGrafter"/>
</dbReference>
<dbReference type="GO" id="GO:0098978">
    <property type="term" value="C:glutamatergic synapse"/>
    <property type="evidence" value="ECO:0007669"/>
    <property type="project" value="TreeGrafter"/>
</dbReference>
<dbReference type="InterPro" id="IPR036028">
    <property type="entry name" value="SH3-like_dom_sf"/>
</dbReference>
<gene>
    <name evidence="8" type="ORF">ASIM_LOCUS8884</name>
</gene>
<dbReference type="Proteomes" id="UP000267096">
    <property type="component" value="Unassembled WGS sequence"/>
</dbReference>
<feature type="domain" description="SH3" evidence="7">
    <location>
        <begin position="73"/>
        <end position="132"/>
    </location>
</feature>
<keyword evidence="3" id="KW-0175">Coiled coil</keyword>
<evidence type="ECO:0000256" key="2">
    <source>
        <dbReference type="ARBA" id="ARBA00022443"/>
    </source>
</evidence>
<feature type="compositionally biased region" description="Polar residues" evidence="6">
    <location>
        <begin position="9"/>
        <end position="22"/>
    </location>
</feature>
<dbReference type="FunFam" id="2.30.30.40:FF:000072">
    <property type="entry name" value="Unconventional Myosin IB"/>
    <property type="match status" value="1"/>
</dbReference>
<dbReference type="PROSITE" id="PS50002">
    <property type="entry name" value="SH3"/>
    <property type="match status" value="1"/>
</dbReference>
<dbReference type="PANTHER" id="PTHR14167">
    <property type="entry name" value="SH3 DOMAIN-CONTAINING"/>
    <property type="match status" value="1"/>
</dbReference>
<comment type="subcellular location">
    <subcellularLocation>
        <location evidence="1">Membrane</location>
        <topology evidence="1">Peripheral membrane protein</topology>
    </subcellularLocation>
</comment>
<organism evidence="10">
    <name type="scientific">Anisakis simplex</name>
    <name type="common">Herring worm</name>
    <dbReference type="NCBI Taxonomy" id="6269"/>
    <lineage>
        <taxon>Eukaryota</taxon>
        <taxon>Metazoa</taxon>
        <taxon>Ecdysozoa</taxon>
        <taxon>Nematoda</taxon>
        <taxon>Chromadorea</taxon>
        <taxon>Rhabditida</taxon>
        <taxon>Spirurina</taxon>
        <taxon>Ascaridomorpha</taxon>
        <taxon>Ascaridoidea</taxon>
        <taxon>Anisakidae</taxon>
        <taxon>Anisakis</taxon>
        <taxon>Anisakis simplex complex</taxon>
    </lineage>
</organism>
<dbReference type="Pfam" id="PF00018">
    <property type="entry name" value="SH3_1"/>
    <property type="match status" value="1"/>
</dbReference>
<evidence type="ECO:0000256" key="3">
    <source>
        <dbReference type="ARBA" id="ARBA00023054"/>
    </source>
</evidence>
<dbReference type="PRINTS" id="PR00452">
    <property type="entry name" value="SH3DOMAIN"/>
</dbReference>
<dbReference type="Gene3D" id="2.30.30.40">
    <property type="entry name" value="SH3 Domains"/>
    <property type="match status" value="1"/>
</dbReference>
<evidence type="ECO:0000313" key="10">
    <source>
        <dbReference type="WBParaSite" id="ASIM_0000913401-mRNA-1"/>
    </source>
</evidence>
<sequence>AAAAAANASYQPPAQISSSTSPYPKANGTGDWSIPAQSTPTTTTTNPQPNLNFASSMPSAPPPVSAAPTAPMMRKPTAKALFDFEAQNEGELDFKEGDLIDLTSQIDENWFEGTLRGKSGFFPISYVQVLVPLN</sequence>
<feature type="region of interest" description="Disordered" evidence="6">
    <location>
        <begin position="1"/>
        <end position="70"/>
    </location>
</feature>
<reference evidence="10" key="1">
    <citation type="submission" date="2017-02" db="UniProtKB">
        <authorList>
            <consortium name="WormBaseParasite"/>
        </authorList>
    </citation>
    <scope>IDENTIFICATION</scope>
</reference>
<dbReference type="WBParaSite" id="ASIM_0000913401-mRNA-1">
    <property type="protein sequence ID" value="ASIM_0000913401-mRNA-1"/>
    <property type="gene ID" value="ASIM_0000913401"/>
</dbReference>
<feature type="compositionally biased region" description="Low complexity" evidence="6">
    <location>
        <begin position="39"/>
        <end position="58"/>
    </location>
</feature>
<keyword evidence="4" id="KW-0472">Membrane</keyword>
<keyword evidence="2 5" id="KW-0728">SH3 domain</keyword>
<name>A0A0M3JN94_ANISI</name>
<dbReference type="CDD" id="cd11803">
    <property type="entry name" value="SH3_Endophilin_A"/>
    <property type="match status" value="1"/>
</dbReference>
<keyword evidence="9" id="KW-1185">Reference proteome</keyword>
<dbReference type="AlphaFoldDB" id="A0A0M3JN94"/>
<evidence type="ECO:0000256" key="1">
    <source>
        <dbReference type="ARBA" id="ARBA00004170"/>
    </source>
</evidence>
<evidence type="ECO:0000259" key="7">
    <source>
        <dbReference type="PROSITE" id="PS50002"/>
    </source>
</evidence>
<dbReference type="InterPro" id="IPR001452">
    <property type="entry name" value="SH3_domain"/>
</dbReference>
<dbReference type="SMART" id="SM00326">
    <property type="entry name" value="SH3"/>
    <property type="match status" value="1"/>
</dbReference>
<dbReference type="InterPro" id="IPR050384">
    <property type="entry name" value="Endophilin_SH3RF"/>
</dbReference>
<dbReference type="InterPro" id="IPR035824">
    <property type="entry name" value="Endophilin_A_SH3"/>
</dbReference>
<evidence type="ECO:0000313" key="9">
    <source>
        <dbReference type="Proteomes" id="UP000267096"/>
    </source>
</evidence>
<dbReference type="SUPFAM" id="SSF50044">
    <property type="entry name" value="SH3-domain"/>
    <property type="match status" value="1"/>
</dbReference>
<dbReference type="PANTHER" id="PTHR14167:SF81">
    <property type="entry name" value="ENDOPHILIN-A"/>
    <property type="match status" value="1"/>
</dbReference>
<dbReference type="GO" id="GO:0098793">
    <property type="term" value="C:presynapse"/>
    <property type="evidence" value="ECO:0007669"/>
    <property type="project" value="TreeGrafter"/>
</dbReference>
<protein>
    <submittedName>
        <fullName evidence="10">Endophilin-A (inferred by orthology to a D. melanogaster protein)</fullName>
    </submittedName>
</protein>
<evidence type="ECO:0000256" key="6">
    <source>
        <dbReference type="SAM" id="MobiDB-lite"/>
    </source>
</evidence>
<evidence type="ECO:0000313" key="8">
    <source>
        <dbReference type="EMBL" id="VDK35019.1"/>
    </source>
</evidence>
<evidence type="ECO:0000256" key="4">
    <source>
        <dbReference type="ARBA" id="ARBA00023136"/>
    </source>
</evidence>